<dbReference type="AlphaFoldDB" id="A0AA36F476"/>
<evidence type="ECO:0000313" key="1">
    <source>
        <dbReference type="EMBL" id="CAI9723365.1"/>
    </source>
</evidence>
<gene>
    <name evidence="1" type="ORF">OCTVUL_1B013750</name>
</gene>
<reference evidence="1" key="1">
    <citation type="submission" date="2023-08" db="EMBL/GenBank/DDBJ databases">
        <authorList>
            <person name="Alioto T."/>
            <person name="Alioto T."/>
            <person name="Gomez Garrido J."/>
        </authorList>
    </citation>
    <scope>NUCLEOTIDE SEQUENCE</scope>
</reference>
<keyword evidence="2" id="KW-1185">Reference proteome</keyword>
<dbReference type="EMBL" id="OX597818">
    <property type="protein sequence ID" value="CAI9723365.1"/>
    <property type="molecule type" value="Genomic_DNA"/>
</dbReference>
<evidence type="ECO:0000313" key="2">
    <source>
        <dbReference type="Proteomes" id="UP001162480"/>
    </source>
</evidence>
<proteinExistence type="predicted"/>
<accession>A0AA36F476</accession>
<organism evidence="1 2">
    <name type="scientific">Octopus vulgaris</name>
    <name type="common">Common octopus</name>
    <dbReference type="NCBI Taxonomy" id="6645"/>
    <lineage>
        <taxon>Eukaryota</taxon>
        <taxon>Metazoa</taxon>
        <taxon>Spiralia</taxon>
        <taxon>Lophotrochozoa</taxon>
        <taxon>Mollusca</taxon>
        <taxon>Cephalopoda</taxon>
        <taxon>Coleoidea</taxon>
        <taxon>Octopodiformes</taxon>
        <taxon>Octopoda</taxon>
        <taxon>Incirrata</taxon>
        <taxon>Octopodidae</taxon>
        <taxon>Octopus</taxon>
    </lineage>
</organism>
<name>A0AA36F476_OCTVU</name>
<protein>
    <submittedName>
        <fullName evidence="1">Uncharacterized protein</fullName>
    </submittedName>
</protein>
<sequence>MGRLEVEKEKKRTFFQVSCPKNLDITDKEIRKGKPVALNARSYNPNTQLYAMQNQFRKCDNSENDSFTK</sequence>
<dbReference type="Proteomes" id="UP001162480">
    <property type="component" value="Chromosome 5"/>
</dbReference>